<organism evidence="1 2">
    <name type="scientific">Cymbomonas tetramitiformis</name>
    <dbReference type="NCBI Taxonomy" id="36881"/>
    <lineage>
        <taxon>Eukaryota</taxon>
        <taxon>Viridiplantae</taxon>
        <taxon>Chlorophyta</taxon>
        <taxon>Pyramimonadophyceae</taxon>
        <taxon>Pyramimonadales</taxon>
        <taxon>Pyramimonadaceae</taxon>
        <taxon>Cymbomonas</taxon>
    </lineage>
</organism>
<reference evidence="1 2" key="1">
    <citation type="journal article" date="2015" name="Genome Biol. Evol.">
        <title>Comparative Genomics of a Bacterivorous Green Alga Reveals Evolutionary Causalities and Consequences of Phago-Mixotrophic Mode of Nutrition.</title>
        <authorList>
            <person name="Burns J.A."/>
            <person name="Paasch A."/>
            <person name="Narechania A."/>
            <person name="Kim E."/>
        </authorList>
    </citation>
    <scope>NUCLEOTIDE SEQUENCE [LARGE SCALE GENOMIC DNA]</scope>
    <source>
        <strain evidence="1 2">PLY_AMNH</strain>
    </source>
</reference>
<dbReference type="Proteomes" id="UP001190700">
    <property type="component" value="Unassembled WGS sequence"/>
</dbReference>
<dbReference type="EMBL" id="LGRX02008699">
    <property type="protein sequence ID" value="KAK3272956.1"/>
    <property type="molecule type" value="Genomic_DNA"/>
</dbReference>
<dbReference type="InterPro" id="IPR036691">
    <property type="entry name" value="Endo/exonu/phosph_ase_sf"/>
</dbReference>
<gene>
    <name evidence="1" type="ORF">CYMTET_18784</name>
</gene>
<sequence length="718" mass="77485">MSDLRPPSSFLDVEDAPLVHGWEGPLSDDLSEAALHQAGDSLDFGVTNAKVLHGSLEGHDMSLKPSLGLRVAAVNLASGITVDNTQTRGVVLGEYLRDMRVDIALCSESGALHEQHIRAFRSGLRSVGFDVAGAPAKAKGAGTLVVFTLGNEALDVKHFEAGGGIRATFVTILGNWESVSQEEGGRGTGTRSVRVGAVYGFTGGTALWGLPAERDREKVLVDAIAPEVQRAVRDGHLVVVGGDFNAVVDPRLDAVNTGAVRRENSLLVRLLESGLSDPLRLHHPDSIFIMRQTTGGGGNRLDYLLTWSDPRLIPLASAIHRDHGMWGDHAIPLLDLAGIDIGVDAPCHTVEVVKWRQFLELAREASKSAEGTVEFEKQVDEAVHVFDNKRRSLFSWASWRTQLAGLRNAGVRNDEVRKAIEVIAMAASKQVVRVVGELGGANRVRVSSFERPIPAGASSSWTRAKLRTQSLLRSVRVGVKNPSLADGVGARLEKGGNLVDIEGLVAGALSKDPGSGAASDLRRAGALPRRRPFEKVAKWLGKLAARLETLVAISSSAISRCWRVAHGTRQESRRRMVLKRDVAGLARELGLKPRLTPGIIPHQLRTVGKDGKPHVIKPRSAEEMKSAAVQMYEDIYAKHPDQRLPSFVVPFVDSAGTHSVRIEEERIDEIPETARAGERELLRLLRIGGPGDGGAPVQWGNVVRRLSDSEWDSLISGG</sequence>
<name>A0AAE0L5J7_9CHLO</name>
<evidence type="ECO:0008006" key="3">
    <source>
        <dbReference type="Google" id="ProtNLM"/>
    </source>
</evidence>
<dbReference type="SUPFAM" id="SSF56219">
    <property type="entry name" value="DNase I-like"/>
    <property type="match status" value="1"/>
</dbReference>
<dbReference type="Gene3D" id="3.60.10.10">
    <property type="entry name" value="Endonuclease/exonuclease/phosphatase"/>
    <property type="match status" value="1"/>
</dbReference>
<protein>
    <recommendedName>
        <fullName evidence="3">Endonuclease/exonuclease/phosphatase domain-containing protein</fullName>
    </recommendedName>
</protein>
<comment type="caution">
    <text evidence="1">The sequence shown here is derived from an EMBL/GenBank/DDBJ whole genome shotgun (WGS) entry which is preliminary data.</text>
</comment>
<evidence type="ECO:0000313" key="2">
    <source>
        <dbReference type="Proteomes" id="UP001190700"/>
    </source>
</evidence>
<dbReference type="AlphaFoldDB" id="A0AAE0L5J7"/>
<evidence type="ECO:0000313" key="1">
    <source>
        <dbReference type="EMBL" id="KAK3272956.1"/>
    </source>
</evidence>
<accession>A0AAE0L5J7</accession>
<keyword evidence="2" id="KW-1185">Reference proteome</keyword>
<proteinExistence type="predicted"/>